<gene>
    <name evidence="2" type="ORF">GN244_ATG16068</name>
    <name evidence="3" type="ORF">GN958_ATG01029</name>
</gene>
<dbReference type="AlphaFoldDB" id="A0A833SRB3"/>
<feature type="compositionally biased region" description="Polar residues" evidence="1">
    <location>
        <begin position="111"/>
        <end position="123"/>
    </location>
</feature>
<organism evidence="2 4">
    <name type="scientific">Phytophthora infestans</name>
    <name type="common">Potato late blight agent</name>
    <name type="synonym">Botrytis infestans</name>
    <dbReference type="NCBI Taxonomy" id="4787"/>
    <lineage>
        <taxon>Eukaryota</taxon>
        <taxon>Sar</taxon>
        <taxon>Stramenopiles</taxon>
        <taxon>Oomycota</taxon>
        <taxon>Peronosporomycetes</taxon>
        <taxon>Peronosporales</taxon>
        <taxon>Peronosporaceae</taxon>
        <taxon>Phytophthora</taxon>
    </lineage>
</organism>
<evidence type="ECO:0000313" key="2">
    <source>
        <dbReference type="EMBL" id="KAF4032020.1"/>
    </source>
</evidence>
<keyword evidence="4" id="KW-1185">Reference proteome</keyword>
<reference evidence="2" key="1">
    <citation type="submission" date="2020-04" db="EMBL/GenBank/DDBJ databases">
        <title>Hybrid Assembly of Korean Phytophthora infestans isolates.</title>
        <authorList>
            <person name="Prokchorchik M."/>
            <person name="Lee Y."/>
            <person name="Seo J."/>
            <person name="Cho J.-H."/>
            <person name="Park Y.-E."/>
            <person name="Jang D.-C."/>
            <person name="Im J.-S."/>
            <person name="Choi J.-G."/>
            <person name="Park H.-J."/>
            <person name="Lee G.-B."/>
            <person name="Lee Y.-G."/>
            <person name="Hong S.-Y."/>
            <person name="Cho K."/>
            <person name="Sohn K.H."/>
        </authorList>
    </citation>
    <scope>NUCLEOTIDE SEQUENCE</scope>
    <source>
        <strain evidence="2">KR_1_A1</strain>
        <strain evidence="3">KR_2_A2</strain>
    </source>
</reference>
<evidence type="ECO:0000313" key="3">
    <source>
        <dbReference type="EMBL" id="KAF4149770.1"/>
    </source>
</evidence>
<evidence type="ECO:0000256" key="1">
    <source>
        <dbReference type="SAM" id="MobiDB-lite"/>
    </source>
</evidence>
<feature type="region of interest" description="Disordered" evidence="1">
    <location>
        <begin position="145"/>
        <end position="164"/>
    </location>
</feature>
<sequence length="164" mass="18132">MSWRGQPSDDDCYEWISTFLSSNDGHLSDLELEVDSDNFFDNVDVLLGAQSPHDHRRSPLQLTPSVLSVIVDLPASSTKPDVQEAPAPVPSISFCDLLKEAQAAAKRDLQLQPSRNAATTPRKSQACRPPRHHNLLATAAATAKTYDKPVTRSSARKKLNRRLF</sequence>
<dbReference type="Proteomes" id="UP000602510">
    <property type="component" value="Unassembled WGS sequence"/>
</dbReference>
<name>A0A833SRB3_PHYIN</name>
<accession>A0A833SRB3</accession>
<dbReference type="EMBL" id="JAACNO010000141">
    <property type="protein sequence ID" value="KAF4149770.1"/>
    <property type="molecule type" value="Genomic_DNA"/>
</dbReference>
<dbReference type="Proteomes" id="UP000704712">
    <property type="component" value="Unassembled WGS sequence"/>
</dbReference>
<feature type="compositionally biased region" description="Basic residues" evidence="1">
    <location>
        <begin position="154"/>
        <end position="164"/>
    </location>
</feature>
<protein>
    <submittedName>
        <fullName evidence="2">Uncharacterized protein</fullName>
    </submittedName>
</protein>
<evidence type="ECO:0000313" key="4">
    <source>
        <dbReference type="Proteomes" id="UP000602510"/>
    </source>
</evidence>
<proteinExistence type="predicted"/>
<feature type="region of interest" description="Disordered" evidence="1">
    <location>
        <begin position="106"/>
        <end position="131"/>
    </location>
</feature>
<dbReference type="EMBL" id="WSZM01000516">
    <property type="protein sequence ID" value="KAF4032020.1"/>
    <property type="molecule type" value="Genomic_DNA"/>
</dbReference>
<comment type="caution">
    <text evidence="2">The sequence shown here is derived from an EMBL/GenBank/DDBJ whole genome shotgun (WGS) entry which is preliminary data.</text>
</comment>